<dbReference type="EMBL" id="FNEM01000014">
    <property type="protein sequence ID" value="SDJ85676.1"/>
    <property type="molecule type" value="Genomic_DNA"/>
</dbReference>
<evidence type="ECO:0008006" key="3">
    <source>
        <dbReference type="Google" id="ProtNLM"/>
    </source>
</evidence>
<dbReference type="SUPFAM" id="SSF101898">
    <property type="entry name" value="NHL repeat"/>
    <property type="match status" value="1"/>
</dbReference>
<proteinExistence type="predicted"/>
<evidence type="ECO:0000313" key="1">
    <source>
        <dbReference type="EMBL" id="SDJ85676.1"/>
    </source>
</evidence>
<dbReference type="Proteomes" id="UP000199527">
    <property type="component" value="Unassembled WGS sequence"/>
</dbReference>
<organism evidence="1 2">
    <name type="scientific">Ferrimonas sediminum</name>
    <dbReference type="NCBI Taxonomy" id="718193"/>
    <lineage>
        <taxon>Bacteria</taxon>
        <taxon>Pseudomonadati</taxon>
        <taxon>Pseudomonadota</taxon>
        <taxon>Gammaproteobacteria</taxon>
        <taxon>Alteromonadales</taxon>
        <taxon>Ferrimonadaceae</taxon>
        <taxon>Ferrimonas</taxon>
    </lineage>
</organism>
<accession>A0A1G8X5R9</accession>
<reference evidence="2" key="1">
    <citation type="submission" date="2016-10" db="EMBL/GenBank/DDBJ databases">
        <authorList>
            <person name="Varghese N."/>
            <person name="Submissions S."/>
        </authorList>
    </citation>
    <scope>NUCLEOTIDE SEQUENCE [LARGE SCALE GENOMIC DNA]</scope>
    <source>
        <strain evidence="2">DSM 23317</strain>
    </source>
</reference>
<name>A0A1G8X5R9_9GAMM</name>
<gene>
    <name evidence="1" type="ORF">SAMN04488540_11489</name>
</gene>
<keyword evidence="2" id="KW-1185">Reference proteome</keyword>
<evidence type="ECO:0000313" key="2">
    <source>
        <dbReference type="Proteomes" id="UP000199527"/>
    </source>
</evidence>
<dbReference type="RefSeq" id="WP_090366829.1">
    <property type="nucleotide sequence ID" value="NZ_FNEM01000014.1"/>
</dbReference>
<sequence length="357" mass="39297">MVDYKWLLLFTLFAVISCSSDGDSQGGPDQSPDEIVTVPPEDYLAVELIATDEVLLDGPERFFSNFGNRTAISNGNTIYLVSVNDDGYIKSVDTHYDFNAANLVALDDTVLSVKSSGTVKLLRLENGNFEQLYETSHSLVMRPGIAKLNECTILAMGAEPNGGLSSIIKTICKKENDYIEKVVYGSDGYIHNILASPDGYLFLFETNNDTKMVTVLDSNFNVLSSLSNSDGDWLFTDVEVADNVLYFSAFRSVVSVGFTEGVLSEPRVIHSFVPQHQLNGTNLITSTGSILIAASGENVYFYKVVDGAIESKYSADLPYTVEGVHVRDKILYVSYVPPYDDSQFRGLEIFDLSNVDF</sequence>
<protein>
    <recommendedName>
        <fullName evidence="3">TolB-like 6-blade propeller-like</fullName>
    </recommendedName>
</protein>
<dbReference type="AlphaFoldDB" id="A0A1G8X5R9"/>
<dbReference type="PROSITE" id="PS51257">
    <property type="entry name" value="PROKAR_LIPOPROTEIN"/>
    <property type="match status" value="1"/>
</dbReference>